<proteinExistence type="predicted"/>
<feature type="domain" description="Beta-lactamase-related" evidence="2">
    <location>
        <begin position="45"/>
        <end position="352"/>
    </location>
</feature>
<gene>
    <name evidence="3" type="ORF">ACH49W_24780</name>
</gene>
<keyword evidence="4" id="KW-1185">Reference proteome</keyword>
<dbReference type="InterPro" id="IPR012338">
    <property type="entry name" value="Beta-lactam/transpept-like"/>
</dbReference>
<dbReference type="EC" id="3.-.-.-" evidence="3"/>
<dbReference type="InterPro" id="IPR050491">
    <property type="entry name" value="AmpC-like"/>
</dbReference>
<evidence type="ECO:0000259" key="2">
    <source>
        <dbReference type="Pfam" id="PF00144"/>
    </source>
</evidence>
<dbReference type="Proteomes" id="UP001611415">
    <property type="component" value="Unassembled WGS sequence"/>
</dbReference>
<dbReference type="PANTHER" id="PTHR46825:SF7">
    <property type="entry name" value="D-ALANYL-D-ALANINE CARBOXYPEPTIDASE"/>
    <property type="match status" value="1"/>
</dbReference>
<dbReference type="SUPFAM" id="SSF56601">
    <property type="entry name" value="beta-lactamase/transpeptidase-like"/>
    <property type="match status" value="1"/>
</dbReference>
<reference evidence="3 4" key="1">
    <citation type="submission" date="2024-10" db="EMBL/GenBank/DDBJ databases">
        <title>The Natural Products Discovery Center: Release of the First 8490 Sequenced Strains for Exploring Actinobacteria Biosynthetic Diversity.</title>
        <authorList>
            <person name="Kalkreuter E."/>
            <person name="Kautsar S.A."/>
            <person name="Yang D."/>
            <person name="Bader C.D."/>
            <person name="Teijaro C.N."/>
            <person name="Fluegel L."/>
            <person name="Davis C.M."/>
            <person name="Simpson J.R."/>
            <person name="Lauterbach L."/>
            <person name="Steele A.D."/>
            <person name="Gui C."/>
            <person name="Meng S."/>
            <person name="Li G."/>
            <person name="Viehrig K."/>
            <person name="Ye F."/>
            <person name="Su P."/>
            <person name="Kiefer A.F."/>
            <person name="Nichols A."/>
            <person name="Cepeda A.J."/>
            <person name="Yan W."/>
            <person name="Fan B."/>
            <person name="Jiang Y."/>
            <person name="Adhikari A."/>
            <person name="Zheng C.-J."/>
            <person name="Schuster L."/>
            <person name="Cowan T.M."/>
            <person name="Smanski M.J."/>
            <person name="Chevrette M.G."/>
            <person name="De Carvalho L.P.S."/>
            <person name="Shen B."/>
        </authorList>
    </citation>
    <scope>NUCLEOTIDE SEQUENCE [LARGE SCALE GENOMIC DNA]</scope>
    <source>
        <strain evidence="3 4">NPDC019275</strain>
    </source>
</reference>
<dbReference type="GO" id="GO:0016787">
    <property type="term" value="F:hydrolase activity"/>
    <property type="evidence" value="ECO:0007669"/>
    <property type="project" value="UniProtKB-KW"/>
</dbReference>
<feature type="chain" id="PRO_5045301781" evidence="1">
    <location>
        <begin position="25"/>
        <end position="376"/>
    </location>
</feature>
<keyword evidence="3" id="KW-0378">Hydrolase</keyword>
<feature type="signal peptide" evidence="1">
    <location>
        <begin position="1"/>
        <end position="24"/>
    </location>
</feature>
<evidence type="ECO:0000313" key="4">
    <source>
        <dbReference type="Proteomes" id="UP001611415"/>
    </source>
</evidence>
<evidence type="ECO:0000256" key="1">
    <source>
        <dbReference type="SAM" id="SignalP"/>
    </source>
</evidence>
<sequence>MRGFTVAAMLVAAMLCPVSGSVGADPDTARPHWQSDLDRVVVVSGVPGAQLVISGDFGEIQLNSGSGDLGTGAPFPDDAQVRIASNTKAFVAAVALQLVAEQRVDLDSPIDRYLPGVVTGPGGDGQLITVRNLLQHTTGIPDYLDQVDLDSVAGMQSYRPASELIRAALDRPAEFQPGTRWGYSNTNYLIIGSMIERVTGLPVGVEVTRRIILPLGLRNTYWPLYPLEQVVRGPHPRNYLVNGNQRVDVTDIDPNWGLADGAMVATERDLNRFFMALVSGRVVPPAQLEQMRTTIPSGVPLIDQEIGLGLFRRVNRCGMETWGHGGTVTGSNVVGAATDRFAVSIAMNQLPTLAASLAPRGGIQDMLDTVMCDLAG</sequence>
<dbReference type="RefSeq" id="WP_364827451.1">
    <property type="nucleotide sequence ID" value="NZ_JBFAYM010000027.1"/>
</dbReference>
<dbReference type="InterPro" id="IPR001466">
    <property type="entry name" value="Beta-lactam-related"/>
</dbReference>
<dbReference type="EMBL" id="JBIRYO010000018">
    <property type="protein sequence ID" value="MFI2476610.1"/>
    <property type="molecule type" value="Genomic_DNA"/>
</dbReference>
<name>A0ABW7X6F1_9NOCA</name>
<keyword evidence="1" id="KW-0732">Signal</keyword>
<evidence type="ECO:0000313" key="3">
    <source>
        <dbReference type="EMBL" id="MFI2476610.1"/>
    </source>
</evidence>
<protein>
    <submittedName>
        <fullName evidence="3">Serine hydrolase domain-containing protein</fullName>
        <ecNumber evidence="3">3.-.-.-</ecNumber>
    </submittedName>
</protein>
<dbReference type="Pfam" id="PF00144">
    <property type="entry name" value="Beta-lactamase"/>
    <property type="match status" value="1"/>
</dbReference>
<dbReference type="Gene3D" id="3.40.710.10">
    <property type="entry name" value="DD-peptidase/beta-lactamase superfamily"/>
    <property type="match status" value="1"/>
</dbReference>
<dbReference type="PANTHER" id="PTHR46825">
    <property type="entry name" value="D-ALANYL-D-ALANINE-CARBOXYPEPTIDASE/ENDOPEPTIDASE AMPH"/>
    <property type="match status" value="1"/>
</dbReference>
<comment type="caution">
    <text evidence="3">The sequence shown here is derived from an EMBL/GenBank/DDBJ whole genome shotgun (WGS) entry which is preliminary data.</text>
</comment>
<accession>A0ABW7X6F1</accession>
<organism evidence="3 4">
    <name type="scientific">Nocardia xishanensis</name>
    <dbReference type="NCBI Taxonomy" id="238964"/>
    <lineage>
        <taxon>Bacteria</taxon>
        <taxon>Bacillati</taxon>
        <taxon>Actinomycetota</taxon>
        <taxon>Actinomycetes</taxon>
        <taxon>Mycobacteriales</taxon>
        <taxon>Nocardiaceae</taxon>
        <taxon>Nocardia</taxon>
    </lineage>
</organism>